<dbReference type="KEGG" id="wei:EQG49_13440"/>
<feature type="transmembrane region" description="Helical" evidence="5">
    <location>
        <begin position="2082"/>
        <end position="2103"/>
    </location>
</feature>
<evidence type="ECO:0000313" key="8">
    <source>
        <dbReference type="Proteomes" id="UP000292886"/>
    </source>
</evidence>
<feature type="compositionally biased region" description="Low complexity" evidence="4">
    <location>
        <begin position="1518"/>
        <end position="1529"/>
    </location>
</feature>
<proteinExistence type="inferred from homology"/>
<feature type="region of interest" description="Disordered" evidence="4">
    <location>
        <begin position="1503"/>
        <end position="1537"/>
    </location>
</feature>
<dbReference type="Proteomes" id="UP000292886">
    <property type="component" value="Chromosome"/>
</dbReference>
<dbReference type="PANTHER" id="PTHR36108">
    <property type="entry name" value="COLOSSIN-B-RELATED"/>
    <property type="match status" value="1"/>
</dbReference>
<gene>
    <name evidence="7" type="ORF">EQG49_13440</name>
</gene>
<dbReference type="OrthoDB" id="9810250at2"/>
<dbReference type="EMBL" id="CP037940">
    <property type="protein sequence ID" value="QBO37401.1"/>
    <property type="molecule type" value="Genomic_DNA"/>
</dbReference>
<keyword evidence="5" id="KW-0812">Transmembrane</keyword>
<evidence type="ECO:0000256" key="4">
    <source>
        <dbReference type="SAM" id="MobiDB-lite"/>
    </source>
</evidence>
<comment type="similarity">
    <text evidence="1">Belongs to the serine-aspartate repeat-containing protein (SDr) family.</text>
</comment>
<feature type="compositionally biased region" description="Acidic residues" evidence="4">
    <location>
        <begin position="1505"/>
        <end position="1517"/>
    </location>
</feature>
<dbReference type="PANTHER" id="PTHR36108:SF13">
    <property type="entry name" value="COLOSSIN-B-RELATED"/>
    <property type="match status" value="1"/>
</dbReference>
<evidence type="ECO:0000256" key="3">
    <source>
        <dbReference type="ARBA" id="ARBA00022729"/>
    </source>
</evidence>
<evidence type="ECO:0000259" key="6">
    <source>
        <dbReference type="Pfam" id="PF17802"/>
    </source>
</evidence>
<protein>
    <submittedName>
        <fullName evidence="7">Isopeptide-forming domain-containing fimbrial protein</fullName>
    </submittedName>
</protein>
<keyword evidence="8" id="KW-1185">Reference proteome</keyword>
<name>A0A4P6YX49_9LACO</name>
<evidence type="ECO:0000313" key="7">
    <source>
        <dbReference type="EMBL" id="QBO37401.1"/>
    </source>
</evidence>
<dbReference type="Gene3D" id="2.60.40.740">
    <property type="match status" value="4"/>
</dbReference>
<dbReference type="NCBIfam" id="TIGR04226">
    <property type="entry name" value="RrgB_K2N_iso_D2"/>
    <property type="match status" value="1"/>
</dbReference>
<organism evidence="7 8">
    <name type="scientific">Periweissella cryptocerci</name>
    <dbReference type="NCBI Taxonomy" id="2506420"/>
    <lineage>
        <taxon>Bacteria</taxon>
        <taxon>Bacillati</taxon>
        <taxon>Bacillota</taxon>
        <taxon>Bacilli</taxon>
        <taxon>Lactobacillales</taxon>
        <taxon>Lactobacillaceae</taxon>
        <taxon>Periweissella</taxon>
    </lineage>
</organism>
<sequence>MSKLNRKEKWIKRLKRIALGVGLIGTIGLAGLSPGISPDNVFAGNIDSDQYMPTGTTDYGGVSLVPNGGTIEVPLNIHKLIKISNSHLTGLSVSSSGSIATQYNLKQMVNGDDADGYGFYFSKSDEQNNPSLSATQLPTMIYSTDQIDLDGKQIDVVISITSATFDSQSNFVDGGIISFRKNLLGVNQSGFSSVSFSYSMVTHGTNNAPNLDSTSATYLELTDIDSSQAVNFGAGTSDNVVMITKDPRTSMDYYGRQIDGVSIGKDTSGRYWFVAGNNMDLDTRPVDSVFAMFKPGNFAFSGTWYKHYDTIELTTGANSGNTYPYTNSVVAAGQQDTITNAVSQGYSGREYLGFGSVANYDLVVGNPVPAPTKTVTDSDETAVQTNSLPTIRAAQTYDVSVSIPDDVWDLDNFILRDTIDPMWNVTGARVVASHAGNPDETGSDLFDVTDSSGTAGNRLFNNATITKNSNGSTSVSASINSSVTNGSMGSGLISFQNRAYHLLIDVTPNPDYALAHMGDNGWIYPHSSNDTVSTTGGNYTSGNNLQIFDQGSIYINYSGAAESGEDSDDNSGNLRTRYTATTRTRIPLINVTVNKTGTVFGNAMPSSFYSVLDAVFQLYRSNSSTTVGNTFATDVGGHATSQRVPMDAYDVKEISTAHGFILNSGWVGKISLTTSSDSNNNISIDMKNDEQFGSFSFQKTDRDKNAVSSAGAGSLDGATYTLRRLYDGKTWTLTTHDGGKFSSSDLGLYDATHFEIADYSLTETKASKGYLVDSTPVNFSVTYAGMNASVAVNATARDSELIIRNDITIHKNADGSTTVVDGQQPIPGYDDDEYNDSIQQRLQGIEFKATLTDGTGYNKTTGTVTSKAGDGNVWYSSLSDVNGNAVFKDLPFGHYTISEEATKQDGSKNIPDGFMAMKPFTVYVSEDKKNGTTDSDGASTRANGYSFDVDDDRLKWPIKVNKVDSQTGKVIPFANTEFNILDLKSGKLLEMNVPNKTDKTTSFKTNEEGYFYTTEPLDYGVDRYQLIEVHTPYGYNLASEPMTVSVDKIDYSDGKDYMEFNFADDPQPGQLDITKVVRTATGIGEQKSDLGTFMGLDYSEVPGVGYDFMLQARDDVITPDGTTRVKKGQYVSVDGTGVDDKSDGLVLTSGEDGKVSTGTILYIGDYTLIETKAPLGVTIADPWDFSVTYGGETVKATYYETTVHDDVQLLNIVGHKAEQVINGYDKDGKPEIAVQDATDGQIFAVRNADDFSLMGATVKADTTLALAQVNGGKFEFDTFLPAGKYYVQEVDSGSKHVLNPNKYFFTYTPKNNDNTQSFQIYANGFKQDKGSETDDDAAPEAETPTDGEVTANEVVTDNDDAVIKQDEITDDSVSDTDILNNLFLTDVPFNKLNQVINDDLYTGSDNYIAGAGAVFELRDSASGKVIQTVTTDKNGNATWKQLGVGEYLMNETKSSDVTHAINTDVYAINVQKGATTISVNSKQVGSIDNTNLYNAYVTEQLPPVEDTDTTVDDEATDDNTAVDTTSTSADTEDSSKEVATVKTVAEAQPTGSAFTVSDPITDLPKPGVDKYIDTVGEHVKTTQDDVDQNVNFVISGQLPLLDNAKNLTDVHLKDNLEEAYTFVKVDKVVDVTDNNKDVISLGKITAPKGKFGGTVDWAANDSSQFNGHILAMHLTVTVNSHVFQHKYLDSKTGDYVVPNVGILHFNGGDLDSNANTTANAHDLVTPPVDVHVRMPGIDKSIVSENNKLVKDKAVQHTDVIQYMVDAYYPFAHNGLFNNVTIYDNVVDALIPQEITKVTLVDDKNNETDVTKQWTQSIEKKVAGTVKVTAKKPTDWAGKHVRMYFTATLSAHATDSKYWNKKKNEYVIPNVGHMTYNNKDADSNANATTKTPGTDLTSAKVNVHLKQPKASVAKFWVDAHGRKKKSLNVRLGDKLTALIIGHVPSVNDLKNVEINDQFEEAFTPTGEVKVEVDGKNVTKEFTAKIEKKAGGFASVKAKDSQKWAGKSIDVYFNVTLNKNYMQKKYRDKDKNGYTIPNVGHLLFNSQSLDSNAKADHNLTSNKIVVHVDGERLANTGFIASGRWLFVLMAIVFTGLAALAGYKAYKIKR</sequence>
<dbReference type="RefSeq" id="WP_133364478.1">
    <property type="nucleotide sequence ID" value="NZ_CP037940.1"/>
</dbReference>
<evidence type="ECO:0000256" key="5">
    <source>
        <dbReference type="SAM" id="Phobius"/>
    </source>
</evidence>
<feature type="domain" description="SpaA-like prealbumin fold" evidence="6">
    <location>
        <begin position="958"/>
        <end position="1048"/>
    </location>
</feature>
<keyword evidence="5" id="KW-1133">Transmembrane helix</keyword>
<dbReference type="InterPro" id="IPR013783">
    <property type="entry name" value="Ig-like_fold"/>
</dbReference>
<reference evidence="8" key="1">
    <citation type="submission" date="2019-03" db="EMBL/GenBank/DDBJ databases">
        <title>Weissella sp. 26KH-42 Genome sequencing.</title>
        <authorList>
            <person name="Heo J."/>
            <person name="Kim S.-J."/>
            <person name="Kim J.-S."/>
            <person name="Hong S.-B."/>
            <person name="Kwon S.-W."/>
        </authorList>
    </citation>
    <scope>NUCLEOTIDE SEQUENCE [LARGE SCALE GENOMIC DNA]</scope>
    <source>
        <strain evidence="8">26KH-42</strain>
    </source>
</reference>
<evidence type="ECO:0000256" key="2">
    <source>
        <dbReference type="ARBA" id="ARBA00022525"/>
    </source>
</evidence>
<dbReference type="InterPro" id="IPR041033">
    <property type="entry name" value="SpaA_PFL_dom_1"/>
</dbReference>
<evidence type="ECO:0000256" key="1">
    <source>
        <dbReference type="ARBA" id="ARBA00007257"/>
    </source>
</evidence>
<dbReference type="Gene3D" id="2.60.40.10">
    <property type="entry name" value="Immunoglobulins"/>
    <property type="match status" value="6"/>
</dbReference>
<feature type="compositionally biased region" description="Acidic residues" evidence="4">
    <location>
        <begin position="1333"/>
        <end position="1345"/>
    </location>
</feature>
<keyword evidence="3" id="KW-0732">Signal</keyword>
<feature type="region of interest" description="Disordered" evidence="4">
    <location>
        <begin position="1329"/>
        <end position="1348"/>
    </location>
</feature>
<feature type="domain" description="SpaA-like prealbumin fold" evidence="6">
    <location>
        <begin position="613"/>
        <end position="670"/>
    </location>
</feature>
<accession>A0A4P6YX49</accession>
<keyword evidence="2" id="KW-0964">Secreted</keyword>
<dbReference type="InterPro" id="IPR026466">
    <property type="entry name" value="Fim_isopep_form_D2_dom"/>
</dbReference>
<keyword evidence="5" id="KW-0472">Membrane</keyword>
<dbReference type="Pfam" id="PF17802">
    <property type="entry name" value="SpaA"/>
    <property type="match status" value="4"/>
</dbReference>
<dbReference type="SUPFAM" id="SSF49478">
    <property type="entry name" value="Cna protein B-type domain"/>
    <property type="match status" value="1"/>
</dbReference>
<feature type="domain" description="SpaA-like prealbumin fold" evidence="6">
    <location>
        <begin position="709"/>
        <end position="792"/>
    </location>
</feature>
<feature type="domain" description="SpaA-like prealbumin fold" evidence="6">
    <location>
        <begin position="1411"/>
        <end position="1480"/>
    </location>
</feature>